<protein>
    <submittedName>
        <fullName evidence="1">Uncharacterized protein</fullName>
    </submittedName>
</protein>
<comment type="caution">
    <text evidence="1">The sequence shown here is derived from an EMBL/GenBank/DDBJ whole genome shotgun (WGS) entry which is preliminary data.</text>
</comment>
<accession>A0A545UZG1</accession>
<evidence type="ECO:0000313" key="2">
    <source>
        <dbReference type="Proteomes" id="UP000315783"/>
    </source>
</evidence>
<reference evidence="1 2" key="1">
    <citation type="journal article" date="2019" name="Appl. Microbiol. Biotechnol.">
        <title>Genome sequence of Isaria javanica and comparative genome analysis insights into family S53 peptidase evolution in fungal entomopathogens.</title>
        <authorList>
            <person name="Lin R."/>
            <person name="Zhang X."/>
            <person name="Xin B."/>
            <person name="Zou M."/>
            <person name="Gao Y."/>
            <person name="Qin F."/>
            <person name="Hu Q."/>
            <person name="Xie B."/>
            <person name="Cheng X."/>
        </authorList>
    </citation>
    <scope>NUCLEOTIDE SEQUENCE [LARGE SCALE GENOMIC DNA]</scope>
    <source>
        <strain evidence="1 2">IJ1G</strain>
    </source>
</reference>
<dbReference type="Proteomes" id="UP000315783">
    <property type="component" value="Unassembled WGS sequence"/>
</dbReference>
<gene>
    <name evidence="1" type="ORF">IF1G_06857</name>
</gene>
<evidence type="ECO:0000313" key="1">
    <source>
        <dbReference type="EMBL" id="TQV94846.1"/>
    </source>
</evidence>
<name>A0A545UZG1_9HYPO</name>
<proteinExistence type="predicted"/>
<organism evidence="1 2">
    <name type="scientific">Cordyceps javanica</name>
    <dbReference type="NCBI Taxonomy" id="43265"/>
    <lineage>
        <taxon>Eukaryota</taxon>
        <taxon>Fungi</taxon>
        <taxon>Dikarya</taxon>
        <taxon>Ascomycota</taxon>
        <taxon>Pezizomycotina</taxon>
        <taxon>Sordariomycetes</taxon>
        <taxon>Hypocreomycetidae</taxon>
        <taxon>Hypocreales</taxon>
        <taxon>Cordycipitaceae</taxon>
        <taxon>Cordyceps</taxon>
    </lineage>
</organism>
<dbReference type="AlphaFoldDB" id="A0A545UZG1"/>
<sequence>MLAALVHIIDKLQGSRHDNLYTGNEWRNRLRIRFFLLSACPVFLILSSRHQNKPTWSQTASPTVCLCQSQFAQRHRPGSVFKHQSLSIWHGIYLCAQVLMRTEQCFCLVPLCPHHMAGTSARVQLHKARQRSRTPPQLAPRRGPQLSGIVWNLGPPMQGSLLLSHVSPLHGDSHQH</sequence>
<keyword evidence="2" id="KW-1185">Reference proteome</keyword>
<dbReference type="EMBL" id="SPUK01000009">
    <property type="protein sequence ID" value="TQV94846.1"/>
    <property type="molecule type" value="Genomic_DNA"/>
</dbReference>